<evidence type="ECO:0000256" key="5">
    <source>
        <dbReference type="ARBA" id="ARBA00023157"/>
    </source>
</evidence>
<protein>
    <submittedName>
        <fullName evidence="9">General odorant-binding protein 99a</fullName>
    </submittedName>
</protein>
<dbReference type="SMART" id="SM00708">
    <property type="entry name" value="PhBP"/>
    <property type="match status" value="1"/>
</dbReference>
<evidence type="ECO:0000313" key="9">
    <source>
        <dbReference type="RefSeq" id="XP_016970253.1"/>
    </source>
</evidence>
<dbReference type="OMA" id="TWAYRGF"/>
<reference evidence="7" key="3">
    <citation type="submission" date="2025-05" db="UniProtKB">
        <authorList>
            <consortium name="EnsemblMetazoa"/>
        </authorList>
    </citation>
    <scope>IDENTIFICATION</scope>
</reference>
<keyword evidence="8" id="KW-1185">Reference proteome</keyword>
<comment type="subcellular location">
    <subcellularLocation>
        <location evidence="1">Secreted</location>
    </subcellularLocation>
</comment>
<evidence type="ECO:0000256" key="6">
    <source>
        <dbReference type="SAM" id="SignalP"/>
    </source>
</evidence>
<dbReference type="Proteomes" id="UP001652680">
    <property type="component" value="Unassembled WGS sequence"/>
</dbReference>
<dbReference type="AlphaFoldDB" id="A0A6P4E4T2"/>
<comment type="similarity">
    <text evidence="2">Belongs to the PBP/GOBP family.</text>
</comment>
<dbReference type="PANTHER" id="PTHR11857">
    <property type="entry name" value="ODORANT BINDING PROTEIN-RELATED"/>
    <property type="match status" value="1"/>
</dbReference>
<reference evidence="8" key="1">
    <citation type="journal article" date="2021" name="Elife">
        <title>Highly contiguous assemblies of 101 drosophilid genomes.</title>
        <authorList>
            <person name="Kim B.Y."/>
            <person name="Wang J.R."/>
            <person name="Miller D.E."/>
            <person name="Barmina O."/>
            <person name="Delaney E."/>
            <person name="Thompson A."/>
            <person name="Comeault A.A."/>
            <person name="Peede D."/>
            <person name="D'Agostino E.R."/>
            <person name="Pelaez J."/>
            <person name="Aguilar J.M."/>
            <person name="Haji D."/>
            <person name="Matsunaga T."/>
            <person name="Armstrong E.E."/>
            <person name="Zych M."/>
            <person name="Ogawa Y."/>
            <person name="Stamenkovic-Radak M."/>
            <person name="Jelic M."/>
            <person name="Veselinovic M.S."/>
            <person name="Tanaskovic M."/>
            <person name="Eric P."/>
            <person name="Gao J.J."/>
            <person name="Katoh T.K."/>
            <person name="Toda M.J."/>
            <person name="Watabe H."/>
            <person name="Watada M."/>
            <person name="Davis J.S."/>
            <person name="Moyle L.C."/>
            <person name="Manoli G."/>
            <person name="Bertolini E."/>
            <person name="Kostal V."/>
            <person name="Hawley R.S."/>
            <person name="Takahashi A."/>
            <person name="Jones C.D."/>
            <person name="Price D.K."/>
            <person name="Whiteman N."/>
            <person name="Kopp A."/>
            <person name="Matute D.R."/>
            <person name="Petrov D.A."/>
        </authorList>
    </citation>
    <scope>NUCLEOTIDE SEQUENCE [LARGE SCALE GENOMIC DNA]</scope>
</reference>
<dbReference type="Pfam" id="PF01395">
    <property type="entry name" value="PBP_GOBP"/>
    <property type="match status" value="1"/>
</dbReference>
<dbReference type="GO" id="GO:0005615">
    <property type="term" value="C:extracellular space"/>
    <property type="evidence" value="ECO:0007669"/>
    <property type="project" value="TreeGrafter"/>
</dbReference>
<dbReference type="CDD" id="cd23992">
    <property type="entry name" value="PBP_GOBP"/>
    <property type="match status" value="1"/>
</dbReference>
<dbReference type="CTD" id="35789"/>
<proteinExistence type="inferred from homology"/>
<dbReference type="OrthoDB" id="5978988at2759"/>
<dbReference type="GO" id="GO:0007608">
    <property type="term" value="P:sensory perception of smell"/>
    <property type="evidence" value="ECO:0007669"/>
    <property type="project" value="TreeGrafter"/>
</dbReference>
<gene>
    <name evidence="9" type="primary">LOC108038050</name>
    <name evidence="7" type="synonym">108038050</name>
</gene>
<dbReference type="EnsemblMetazoa" id="XM_017114764.2">
    <property type="protein sequence ID" value="XP_016970253.1"/>
    <property type="gene ID" value="LOC108038050"/>
</dbReference>
<evidence type="ECO:0000256" key="3">
    <source>
        <dbReference type="ARBA" id="ARBA00022525"/>
    </source>
</evidence>
<evidence type="ECO:0000256" key="4">
    <source>
        <dbReference type="ARBA" id="ARBA00022729"/>
    </source>
</evidence>
<keyword evidence="4 6" id="KW-0732">Signal</keyword>
<keyword evidence="3" id="KW-0964">Secreted</keyword>
<name>A0A6P4E4T2_DRORH</name>
<reference evidence="9" key="2">
    <citation type="submission" date="2025-04" db="UniProtKB">
        <authorList>
            <consortium name="RefSeq"/>
        </authorList>
    </citation>
    <scope>IDENTIFICATION</scope>
</reference>
<feature type="chain" id="PRO_5028354982" evidence="6">
    <location>
        <begin position="19"/>
        <end position="143"/>
    </location>
</feature>
<dbReference type="Gene3D" id="1.10.238.20">
    <property type="entry name" value="Pheromone/general odorant binding protein domain"/>
    <property type="match status" value="1"/>
</dbReference>
<dbReference type="PANTHER" id="PTHR11857:SF46">
    <property type="entry name" value="GENERAL ODORANT-BINDING PROTEIN 99A-RELATED"/>
    <property type="match status" value="1"/>
</dbReference>
<sequence length="143" mass="15977">MKNTVAILLCALLGLTSAAEYKLRTAEDLQNVRKECGATSKVTEALIAKYKTFDYPDDEITRNYIQCIFVKFDLFDETKGFKVDNLVAQLGQGKEDKAALKADIEKCADKNDQKSPANTWAYRGFKCFLGKNLPLVQAAVQKN</sequence>
<feature type="signal peptide" evidence="6">
    <location>
        <begin position="1"/>
        <end position="18"/>
    </location>
</feature>
<dbReference type="InterPro" id="IPR006170">
    <property type="entry name" value="PBP/GOBP"/>
</dbReference>
<organism evidence="9">
    <name type="scientific">Drosophila rhopaloa</name>
    <name type="common">Fruit fly</name>
    <dbReference type="NCBI Taxonomy" id="1041015"/>
    <lineage>
        <taxon>Eukaryota</taxon>
        <taxon>Metazoa</taxon>
        <taxon>Ecdysozoa</taxon>
        <taxon>Arthropoda</taxon>
        <taxon>Hexapoda</taxon>
        <taxon>Insecta</taxon>
        <taxon>Pterygota</taxon>
        <taxon>Neoptera</taxon>
        <taxon>Endopterygota</taxon>
        <taxon>Diptera</taxon>
        <taxon>Brachycera</taxon>
        <taxon>Muscomorpha</taxon>
        <taxon>Ephydroidea</taxon>
        <taxon>Drosophilidae</taxon>
        <taxon>Drosophila</taxon>
        <taxon>Sophophora</taxon>
    </lineage>
</organism>
<evidence type="ECO:0000313" key="8">
    <source>
        <dbReference type="Proteomes" id="UP001652680"/>
    </source>
</evidence>
<dbReference type="InterPro" id="IPR036728">
    <property type="entry name" value="PBP_GOBP_sf"/>
</dbReference>
<evidence type="ECO:0000256" key="1">
    <source>
        <dbReference type="ARBA" id="ARBA00004613"/>
    </source>
</evidence>
<evidence type="ECO:0000313" key="7">
    <source>
        <dbReference type="EnsemblMetazoa" id="XP_016970253.1"/>
    </source>
</evidence>
<dbReference type="RefSeq" id="XP_016970253.1">
    <property type="nucleotide sequence ID" value="XM_017114764.1"/>
</dbReference>
<dbReference type="GO" id="GO:0005549">
    <property type="term" value="F:odorant binding"/>
    <property type="evidence" value="ECO:0007669"/>
    <property type="project" value="InterPro"/>
</dbReference>
<accession>A0A6P4E4T2</accession>
<keyword evidence="5" id="KW-1015">Disulfide bond</keyword>
<dbReference type="SUPFAM" id="SSF47565">
    <property type="entry name" value="Insect pheromone/odorant-binding proteins"/>
    <property type="match status" value="1"/>
</dbReference>
<dbReference type="GeneID" id="108038050"/>
<evidence type="ECO:0000256" key="2">
    <source>
        <dbReference type="ARBA" id="ARBA00008098"/>
    </source>
</evidence>